<reference evidence="7 8" key="1">
    <citation type="submission" date="2016-10" db="EMBL/GenBank/DDBJ databases">
        <title>The Draft Genome Sequence of the Potato Rhizosphere Bacteria Ochrobactrum sp. IPA7.2.</title>
        <authorList>
            <person name="Gogoleva N.E."/>
            <person name="Khlopko Y.A."/>
            <person name="Burygin G.L."/>
            <person name="Plotnikov A.O."/>
        </authorList>
    </citation>
    <scope>NUCLEOTIDE SEQUENCE [LARGE SCALE GENOMIC DNA]</scope>
    <source>
        <strain evidence="7 8">IPA7.2</strain>
    </source>
</reference>
<comment type="caution">
    <text evidence="7">The sequence shown here is derived from an EMBL/GenBank/DDBJ whole genome shotgun (WGS) entry which is preliminary data.</text>
</comment>
<comment type="subcellular location">
    <subcellularLocation>
        <location evidence="1">Cell envelope</location>
    </subcellularLocation>
</comment>
<dbReference type="OrthoDB" id="9807134at2"/>
<accession>A0A1J6HKR0</accession>
<protein>
    <submittedName>
        <fullName evidence="7">ABC transporter substrate-binding protein</fullName>
    </submittedName>
</protein>
<evidence type="ECO:0000256" key="1">
    <source>
        <dbReference type="ARBA" id="ARBA00004196"/>
    </source>
</evidence>
<feature type="signal peptide" evidence="5">
    <location>
        <begin position="1"/>
        <end position="23"/>
    </location>
</feature>
<evidence type="ECO:0000256" key="5">
    <source>
        <dbReference type="SAM" id="SignalP"/>
    </source>
</evidence>
<dbReference type="GO" id="GO:0030313">
    <property type="term" value="C:cell envelope"/>
    <property type="evidence" value="ECO:0007669"/>
    <property type="project" value="UniProtKB-SubCell"/>
</dbReference>
<dbReference type="SMART" id="SM00062">
    <property type="entry name" value="PBPb"/>
    <property type="match status" value="1"/>
</dbReference>
<evidence type="ECO:0000256" key="4">
    <source>
        <dbReference type="RuleBase" id="RU003744"/>
    </source>
</evidence>
<proteinExistence type="inferred from homology"/>
<dbReference type="AlphaFoldDB" id="A0A1J6HKR0"/>
<dbReference type="Gene3D" id="3.40.190.10">
    <property type="entry name" value="Periplasmic binding protein-like II"/>
    <property type="match status" value="2"/>
</dbReference>
<evidence type="ECO:0000256" key="2">
    <source>
        <dbReference type="ARBA" id="ARBA00010333"/>
    </source>
</evidence>
<dbReference type="Pfam" id="PF00497">
    <property type="entry name" value="SBP_bac_3"/>
    <property type="match status" value="1"/>
</dbReference>
<dbReference type="InterPro" id="IPR001638">
    <property type="entry name" value="Solute-binding_3/MltF_N"/>
</dbReference>
<dbReference type="InterPro" id="IPR018313">
    <property type="entry name" value="SBP_3_CS"/>
</dbReference>
<sequence length="282" mass="30672">MLKLLSGLAVLGLVLSTASFASADEKMLKIATEGGFPPFNMTRPDGTLDGYEIDLAKDLCARMEVKCEIVTQEWDGAVPALQSRKFDVLMAAMSITPEREKMVDFSIPYQLGLMGFAAMADTPVAELPGTGEAINISSNPDKFAEVIEKWKPVLQGKTVGVQSSSSNAIFLEKYLKDVVEVREYPSTEEHDMDLLAGRVDAVFAAYPILMGDMEKPEFKDMKIVGTGVRGDVFGKGAAAAFHKGDTELKAKFDKAIQAAIDDGTIKKLSIKWFKSDQTPSND</sequence>
<dbReference type="Proteomes" id="UP000182985">
    <property type="component" value="Unassembled WGS sequence"/>
</dbReference>
<dbReference type="RefSeq" id="WP_071631556.1">
    <property type="nucleotide sequence ID" value="NZ_JBHJZM010000014.1"/>
</dbReference>
<dbReference type="PANTHER" id="PTHR35936">
    <property type="entry name" value="MEMBRANE-BOUND LYTIC MUREIN TRANSGLYCOSYLASE F"/>
    <property type="match status" value="1"/>
</dbReference>
<dbReference type="PROSITE" id="PS01039">
    <property type="entry name" value="SBP_BACTERIAL_3"/>
    <property type="match status" value="1"/>
</dbReference>
<organism evidence="7 8">
    <name type="scientific">Brucella cytisi</name>
    <dbReference type="NCBI Taxonomy" id="407152"/>
    <lineage>
        <taxon>Bacteria</taxon>
        <taxon>Pseudomonadati</taxon>
        <taxon>Pseudomonadota</taxon>
        <taxon>Alphaproteobacteria</taxon>
        <taxon>Hyphomicrobiales</taxon>
        <taxon>Brucellaceae</taxon>
        <taxon>Brucella/Ochrobactrum group</taxon>
        <taxon>Brucella</taxon>
    </lineage>
</organism>
<feature type="domain" description="Solute-binding protein family 3/N-terminal" evidence="6">
    <location>
        <begin position="27"/>
        <end position="276"/>
    </location>
</feature>
<dbReference type="EMBL" id="MOEC01000008">
    <property type="protein sequence ID" value="OIS93573.1"/>
    <property type="molecule type" value="Genomic_DNA"/>
</dbReference>
<keyword evidence="8" id="KW-1185">Reference proteome</keyword>
<evidence type="ECO:0000256" key="3">
    <source>
        <dbReference type="ARBA" id="ARBA00022729"/>
    </source>
</evidence>
<evidence type="ECO:0000259" key="6">
    <source>
        <dbReference type="SMART" id="SM00062"/>
    </source>
</evidence>
<dbReference type="SUPFAM" id="SSF53850">
    <property type="entry name" value="Periplasmic binding protein-like II"/>
    <property type="match status" value="1"/>
</dbReference>
<name>A0A1J6HKR0_9HYPH</name>
<dbReference type="PANTHER" id="PTHR35936:SF17">
    <property type="entry name" value="ARGININE-BINDING EXTRACELLULAR PROTEIN ARTP"/>
    <property type="match status" value="1"/>
</dbReference>
<keyword evidence="3 5" id="KW-0732">Signal</keyword>
<feature type="chain" id="PRO_5009639068" evidence="5">
    <location>
        <begin position="24"/>
        <end position="282"/>
    </location>
</feature>
<evidence type="ECO:0000313" key="8">
    <source>
        <dbReference type="Proteomes" id="UP000182985"/>
    </source>
</evidence>
<evidence type="ECO:0000313" key="7">
    <source>
        <dbReference type="EMBL" id="OIS93573.1"/>
    </source>
</evidence>
<gene>
    <name evidence="7" type="ORF">BLA27_09645</name>
</gene>
<comment type="similarity">
    <text evidence="2 4">Belongs to the bacterial solute-binding protein 3 family.</text>
</comment>